<comment type="catalytic activity">
    <reaction evidence="1 7">
        <text>7,8-dihydroneopterin = 6-hydroxymethyl-7,8-dihydropterin + glycolaldehyde</text>
        <dbReference type="Rhea" id="RHEA:10540"/>
        <dbReference type="ChEBI" id="CHEBI:17001"/>
        <dbReference type="ChEBI" id="CHEBI:17071"/>
        <dbReference type="ChEBI" id="CHEBI:44841"/>
        <dbReference type="EC" id="4.1.2.25"/>
    </reaction>
</comment>
<evidence type="ECO:0000313" key="9">
    <source>
        <dbReference type="EMBL" id="TYC50145.1"/>
    </source>
</evidence>
<dbReference type="EC" id="4.1.2.25" evidence="7"/>
<sequence>MYKIKLNNMQFSGHIGVLPEEKVVGQKIEVDLIVETAFDFNGGDNIDDSLSYVPFYEVTEKIVSGSRVNLIEKLAYDIIQVVRALDSERIAAVEVHVRKIAVPIDGIFDHTEIEMRG</sequence>
<dbReference type="SUPFAM" id="SSF55620">
    <property type="entry name" value="Tetrahydrobiopterin biosynthesis enzymes-like"/>
    <property type="match status" value="1"/>
</dbReference>
<reference evidence="9 10" key="1">
    <citation type="submission" date="2019-01" db="EMBL/GenBank/DDBJ databases">
        <title>Weissella sp. nov., a novel lactic acid bacterium isolated from animal feces.</title>
        <authorList>
            <person name="Wang L.-T."/>
        </authorList>
    </citation>
    <scope>NUCLEOTIDE SEQUENCE [LARGE SCALE GENOMIC DNA]</scope>
    <source>
        <strain evidence="9 10">8H-2</strain>
    </source>
</reference>
<evidence type="ECO:0000256" key="6">
    <source>
        <dbReference type="ARBA" id="ARBA00037702"/>
    </source>
</evidence>
<evidence type="ECO:0000256" key="7">
    <source>
        <dbReference type="RuleBase" id="RU362079"/>
    </source>
</evidence>
<evidence type="ECO:0000256" key="4">
    <source>
        <dbReference type="ARBA" id="ARBA00022909"/>
    </source>
</evidence>
<evidence type="ECO:0000313" key="10">
    <source>
        <dbReference type="Proteomes" id="UP000371977"/>
    </source>
</evidence>
<dbReference type="GO" id="GO:0004150">
    <property type="term" value="F:dihydroneopterin aldolase activity"/>
    <property type="evidence" value="ECO:0007669"/>
    <property type="project" value="UniProtKB-UniRule"/>
</dbReference>
<dbReference type="OrthoDB" id="9803748at2"/>
<dbReference type="SMART" id="SM00905">
    <property type="entry name" value="FolB"/>
    <property type="match status" value="1"/>
</dbReference>
<dbReference type="AlphaFoldDB" id="A0A6C2CAR5"/>
<accession>A0A6C2CAR5</accession>
<dbReference type="Proteomes" id="UP000371977">
    <property type="component" value="Unassembled WGS sequence"/>
</dbReference>
<evidence type="ECO:0000256" key="3">
    <source>
        <dbReference type="ARBA" id="ARBA00005708"/>
    </source>
</evidence>
<keyword evidence="5 7" id="KW-0456">Lyase</keyword>
<dbReference type="UniPathway" id="UPA00077">
    <property type="reaction ID" value="UER00154"/>
</dbReference>
<proteinExistence type="inferred from homology"/>
<evidence type="ECO:0000256" key="5">
    <source>
        <dbReference type="ARBA" id="ARBA00023239"/>
    </source>
</evidence>
<dbReference type="InterPro" id="IPR006157">
    <property type="entry name" value="FolB_dom"/>
</dbReference>
<protein>
    <recommendedName>
        <fullName evidence="7">7,8-dihydroneopterin aldolase</fullName>
        <ecNumber evidence="7">4.1.2.25</ecNumber>
    </recommendedName>
</protein>
<comment type="function">
    <text evidence="6 7">Catalyzes the conversion of 7,8-dihydroneopterin to 6-hydroxymethyl-7,8-dihydropterin.</text>
</comment>
<evidence type="ECO:0000256" key="1">
    <source>
        <dbReference type="ARBA" id="ARBA00001353"/>
    </source>
</evidence>
<comment type="pathway">
    <text evidence="2 7">Cofactor biosynthesis; tetrahydrofolate biosynthesis; 2-amino-4-hydroxy-6-hydroxymethyl-7,8-dihydropteridine diphosphate from 7,8-dihydroneopterin triphosphate: step 3/4.</text>
</comment>
<dbReference type="InterPro" id="IPR006156">
    <property type="entry name" value="Dihydroneopterin_aldolase"/>
</dbReference>
<feature type="domain" description="Dihydroneopterin aldolase/epimerase" evidence="8">
    <location>
        <begin position="4"/>
        <end position="117"/>
    </location>
</feature>
<dbReference type="Pfam" id="PF02152">
    <property type="entry name" value="FolB"/>
    <property type="match status" value="1"/>
</dbReference>
<dbReference type="InterPro" id="IPR043133">
    <property type="entry name" value="GTP-CH-I_C/QueF"/>
</dbReference>
<organism evidence="9 10">
    <name type="scientific">Weissella muntiaci</name>
    <dbReference type="NCBI Taxonomy" id="2508881"/>
    <lineage>
        <taxon>Bacteria</taxon>
        <taxon>Bacillati</taxon>
        <taxon>Bacillota</taxon>
        <taxon>Bacilli</taxon>
        <taxon>Lactobacillales</taxon>
        <taxon>Lactobacillaceae</taxon>
        <taxon>Weissella</taxon>
    </lineage>
</organism>
<gene>
    <name evidence="9" type="primary">folB</name>
    <name evidence="9" type="ORF">ESZ50_03585</name>
</gene>
<dbReference type="PANTHER" id="PTHR42844">
    <property type="entry name" value="DIHYDRONEOPTERIN ALDOLASE 1-RELATED"/>
    <property type="match status" value="1"/>
</dbReference>
<dbReference type="EMBL" id="SDGZ01000010">
    <property type="protein sequence ID" value="TYC50145.1"/>
    <property type="molecule type" value="Genomic_DNA"/>
</dbReference>
<dbReference type="Gene3D" id="3.30.1130.10">
    <property type="match status" value="1"/>
</dbReference>
<dbReference type="RefSeq" id="WP_148622227.1">
    <property type="nucleotide sequence ID" value="NZ_SDGZ01000010.1"/>
</dbReference>
<name>A0A6C2CAR5_9LACO</name>
<comment type="similarity">
    <text evidence="3 7">Belongs to the DHNA family.</text>
</comment>
<comment type="caution">
    <text evidence="9">The sequence shown here is derived from an EMBL/GenBank/DDBJ whole genome shotgun (WGS) entry which is preliminary data.</text>
</comment>
<dbReference type="GO" id="GO:0046654">
    <property type="term" value="P:tetrahydrofolate biosynthetic process"/>
    <property type="evidence" value="ECO:0007669"/>
    <property type="project" value="UniProtKB-UniRule"/>
</dbReference>
<dbReference type="NCBIfam" id="TIGR00526">
    <property type="entry name" value="folB_dom"/>
    <property type="match status" value="1"/>
</dbReference>
<keyword evidence="4 7" id="KW-0289">Folate biosynthesis</keyword>
<keyword evidence="10" id="KW-1185">Reference proteome</keyword>
<evidence type="ECO:0000259" key="8">
    <source>
        <dbReference type="SMART" id="SM00905"/>
    </source>
</evidence>
<dbReference type="GO" id="GO:0046656">
    <property type="term" value="P:folic acid biosynthetic process"/>
    <property type="evidence" value="ECO:0007669"/>
    <property type="project" value="UniProtKB-UniRule"/>
</dbReference>
<dbReference type="NCBIfam" id="TIGR00525">
    <property type="entry name" value="folB"/>
    <property type="match status" value="1"/>
</dbReference>
<evidence type="ECO:0000256" key="2">
    <source>
        <dbReference type="ARBA" id="ARBA00005013"/>
    </source>
</evidence>
<dbReference type="GO" id="GO:0005737">
    <property type="term" value="C:cytoplasm"/>
    <property type="evidence" value="ECO:0007669"/>
    <property type="project" value="TreeGrafter"/>
</dbReference>
<dbReference type="PANTHER" id="PTHR42844:SF1">
    <property type="entry name" value="DIHYDRONEOPTERIN ALDOLASE 1-RELATED"/>
    <property type="match status" value="1"/>
</dbReference>